<reference evidence="13 14" key="1">
    <citation type="submission" date="2017-03" db="EMBL/GenBank/DDBJ databases">
        <title>Widespread Adenine N6-methylation of Active Genes in Fungi.</title>
        <authorList>
            <consortium name="DOE Joint Genome Institute"/>
            <person name="Mondo S.J."/>
            <person name="Dannebaum R.O."/>
            <person name="Kuo R.C."/>
            <person name="Louie K.B."/>
            <person name="Bewick A.J."/>
            <person name="Labutti K."/>
            <person name="Haridas S."/>
            <person name="Kuo A."/>
            <person name="Salamov A."/>
            <person name="Ahrendt S.R."/>
            <person name="Lau R."/>
            <person name="Bowen B.P."/>
            <person name="Lipzen A."/>
            <person name="Sullivan W."/>
            <person name="Andreopoulos W.B."/>
            <person name="Clum A."/>
            <person name="Lindquist E."/>
            <person name="Daum C."/>
            <person name="Northen T.R."/>
            <person name="Ramamoorthy G."/>
            <person name="Schmitz R.J."/>
            <person name="Gryganskyi A."/>
            <person name="Culley D."/>
            <person name="Magnuson J."/>
            <person name="James T.Y."/>
            <person name="O'Malley M.A."/>
            <person name="Stajich J.E."/>
            <person name="Spatafora J.W."/>
            <person name="Visel A."/>
            <person name="Grigoriev I.V."/>
        </authorList>
    </citation>
    <scope>NUCLEOTIDE SEQUENCE [LARGE SCALE GENOMIC DNA]</scope>
    <source>
        <strain evidence="13 14">NRRL Y-17943</strain>
    </source>
</reference>
<evidence type="ECO:0000256" key="1">
    <source>
        <dbReference type="ARBA" id="ARBA00004173"/>
    </source>
</evidence>
<keyword evidence="6" id="KW-0809">Transit peptide</keyword>
<keyword evidence="4 10" id="KW-0808">Transferase</keyword>
<evidence type="ECO:0000256" key="8">
    <source>
        <dbReference type="ARBA" id="ARBA00023163"/>
    </source>
</evidence>
<dbReference type="FunFam" id="1.10.150.20:FF:000041">
    <property type="entry name" value="DNA-directed RNA polymerase"/>
    <property type="match status" value="1"/>
</dbReference>
<dbReference type="Gene3D" id="1.10.287.280">
    <property type="match status" value="1"/>
</dbReference>
<evidence type="ECO:0000256" key="6">
    <source>
        <dbReference type="ARBA" id="ARBA00022946"/>
    </source>
</evidence>
<evidence type="ECO:0000256" key="7">
    <source>
        <dbReference type="ARBA" id="ARBA00023128"/>
    </source>
</evidence>
<dbReference type="PANTHER" id="PTHR10102:SF0">
    <property type="entry name" value="DNA-DIRECTED RNA POLYMERASE, MITOCHONDRIAL"/>
    <property type="match status" value="1"/>
</dbReference>
<dbReference type="PANTHER" id="PTHR10102">
    <property type="entry name" value="DNA-DIRECTED RNA POLYMERASE, MITOCHONDRIAL"/>
    <property type="match status" value="1"/>
</dbReference>
<dbReference type="Proteomes" id="UP000193218">
    <property type="component" value="Unassembled WGS sequence"/>
</dbReference>
<dbReference type="GO" id="GO:0006390">
    <property type="term" value="P:mitochondrial transcription"/>
    <property type="evidence" value="ECO:0007669"/>
    <property type="project" value="TreeGrafter"/>
</dbReference>
<feature type="region of interest" description="Disordered" evidence="11">
    <location>
        <begin position="693"/>
        <end position="713"/>
    </location>
</feature>
<dbReference type="Gene3D" id="1.10.287.260">
    <property type="match status" value="1"/>
</dbReference>
<comment type="caution">
    <text evidence="13">The sequence shown here is derived from an EMBL/GenBank/DDBJ whole genome shotgun (WGS) entry which is preliminary data.</text>
</comment>
<dbReference type="PROSITE" id="PS00900">
    <property type="entry name" value="RNA_POL_PHAGE_1"/>
    <property type="match status" value="1"/>
</dbReference>
<dbReference type="Gene3D" id="1.10.1320.10">
    <property type="entry name" value="DNA-directed RNA polymerase, N-terminal domain"/>
    <property type="match status" value="1"/>
</dbReference>
<gene>
    <name evidence="13" type="ORF">BD324DRAFT_635566</name>
</gene>
<dbReference type="InterPro" id="IPR037159">
    <property type="entry name" value="RNA_POL_N_sf"/>
</dbReference>
<dbReference type="InterPro" id="IPR002092">
    <property type="entry name" value="DNA-dir_Rpol_phage-type"/>
</dbReference>
<name>A0A1Y1U8I9_9TREE</name>
<comment type="subcellular location">
    <subcellularLocation>
        <location evidence="1">Mitochondrion</location>
    </subcellularLocation>
</comment>
<evidence type="ECO:0000256" key="11">
    <source>
        <dbReference type="SAM" id="MobiDB-lite"/>
    </source>
</evidence>
<proteinExistence type="inferred from homology"/>
<dbReference type="Gene3D" id="1.10.150.20">
    <property type="entry name" value="5' to 3' exonuclease, C-terminal subdomain"/>
    <property type="match status" value="1"/>
</dbReference>
<dbReference type="EC" id="2.7.7.6" evidence="10"/>
<dbReference type="EMBL" id="NBSH01000014">
    <property type="protein sequence ID" value="ORX34359.1"/>
    <property type="molecule type" value="Genomic_DNA"/>
</dbReference>
<dbReference type="InterPro" id="IPR043502">
    <property type="entry name" value="DNA/RNA_pol_sf"/>
</dbReference>
<dbReference type="InParanoid" id="A0A1Y1U8I9"/>
<dbReference type="GO" id="GO:0001018">
    <property type="term" value="F:mitochondrial promoter sequence-specific DNA binding"/>
    <property type="evidence" value="ECO:0007669"/>
    <property type="project" value="TreeGrafter"/>
</dbReference>
<evidence type="ECO:0000259" key="12">
    <source>
        <dbReference type="SMART" id="SM01311"/>
    </source>
</evidence>
<dbReference type="FunFam" id="1.10.287.280:FF:000001">
    <property type="entry name" value="DNA-directed RNA polymerase"/>
    <property type="match status" value="1"/>
</dbReference>
<dbReference type="SUPFAM" id="SSF56672">
    <property type="entry name" value="DNA/RNA polymerases"/>
    <property type="match status" value="1"/>
</dbReference>
<dbReference type="InterPro" id="IPR024075">
    <property type="entry name" value="DNA-dir_RNA_pol_helix_hairp_sf"/>
</dbReference>
<keyword evidence="14" id="KW-1185">Reference proteome</keyword>
<evidence type="ECO:0000256" key="5">
    <source>
        <dbReference type="ARBA" id="ARBA00022695"/>
    </source>
</evidence>
<accession>A0A1Y1U8I9</accession>
<dbReference type="FunCoup" id="A0A1Y1U8I9">
    <property type="interactions" value="126"/>
</dbReference>
<keyword evidence="7" id="KW-0496">Mitochondrion</keyword>
<keyword evidence="8 10" id="KW-0804">Transcription</keyword>
<organism evidence="13 14">
    <name type="scientific">Kockovaella imperatae</name>
    <dbReference type="NCBI Taxonomy" id="4999"/>
    <lineage>
        <taxon>Eukaryota</taxon>
        <taxon>Fungi</taxon>
        <taxon>Dikarya</taxon>
        <taxon>Basidiomycota</taxon>
        <taxon>Agaricomycotina</taxon>
        <taxon>Tremellomycetes</taxon>
        <taxon>Tremellales</taxon>
        <taxon>Cuniculitremaceae</taxon>
        <taxon>Kockovaella</taxon>
    </lineage>
</organism>
<dbReference type="PROSITE" id="PS00489">
    <property type="entry name" value="RNA_POL_PHAGE_2"/>
    <property type="match status" value="1"/>
</dbReference>
<dbReference type="GeneID" id="33558627"/>
<protein>
    <recommendedName>
        <fullName evidence="10">DNA-directed RNA polymerase</fullName>
        <ecNumber evidence="10">2.7.7.6</ecNumber>
    </recommendedName>
</protein>
<dbReference type="SMART" id="SM01311">
    <property type="entry name" value="RPOL_N"/>
    <property type="match status" value="1"/>
</dbReference>
<evidence type="ECO:0000256" key="3">
    <source>
        <dbReference type="ARBA" id="ARBA00022478"/>
    </source>
</evidence>
<evidence type="ECO:0000313" key="14">
    <source>
        <dbReference type="Proteomes" id="UP000193218"/>
    </source>
</evidence>
<dbReference type="Pfam" id="PF00940">
    <property type="entry name" value="RNA_pol"/>
    <property type="match status" value="1"/>
</dbReference>
<dbReference type="GO" id="GO:0003899">
    <property type="term" value="F:DNA-directed RNA polymerase activity"/>
    <property type="evidence" value="ECO:0007669"/>
    <property type="project" value="UniProtKB-EC"/>
</dbReference>
<feature type="domain" description="DNA-directed RNA polymerase N-terminal" evidence="12">
    <location>
        <begin position="325"/>
        <end position="666"/>
    </location>
</feature>
<keyword evidence="3 10" id="KW-0240">DNA-directed RNA polymerase</keyword>
<keyword evidence="5 10" id="KW-0548">Nucleotidyltransferase</keyword>
<comment type="function">
    <text evidence="10">DNA-dependent RNA polymerase catalyzes the transcription of DNA into RNA using the four ribonucleoside triphosphates as substrates.</text>
</comment>
<sequence length="1323" mass="148830">MHAAVRRSARLGSPLISTPARAGPSRLSPPSRYVSSSTYRPAPATQYSQEVDNHLPPHLIQGNTTAEAVPSQFAWRRPLIYLPPPIPDDAYQEADPLQRAFYPTSRLLESVSMISMCLRRKEHIPRAYQIFQTILKDLDSGSSGIPDAQVFGKVAEGIGSLAEGVDIELWKSRTMAIVRRWETLHGSDPDVPYLGQGGLKVYAGWVTGCIRSNYSLDDFTPYLASEEMPVEDLIAAVPIEHREQVLIRLLDLARKNDLRRTAETMQGILDEFQGVSDDKDPVPELTPVKQNAYRAPDAERETPRHEVTSLRRTLNSIDDVRDPVKRQYRLESMAYHSVKDDLQSSADSMAPSLVRDLKLKSPQLQSWMYKWVELLQSHLESEIKDMAVRVANGEKSSERRRPGGAHRRTVAEHELLLYLQLLPADRVALIAVTEVMRLVGMGFGPAGTKAITLMVGIGKGVEAEFQAEMIRSNFGSESKTWLNLQEQMRTQNRQAIAKKWEFIGKKMQEDGVDGLYSTFKDIWSPKWPVKAHVDLGGYLLNHVVNIAKVMRSSVDPATGEEVIEEQQAFSHGYEYIRGHKLGIIQTNPVIMDRLSTDKIMALLPPKYLPMLVPPRPWQDHSEGGYLFHNTPVMRHKESVEQAEYLKAAIRRRDVEPVLQGLDVLSSTPWTVNKQVYDVVYQVWQSGERLAAIPPSEGAGANQRPEPPKTNDPAAKASYMLDLQAAVLQERKDHAERCRINYALEVASKFQGETFYLPHNVDFRGRAYPIPPHLSPVGDDLNRGLLKFAKKKALGETGLKWLRIHCSNLYGFDKASFAERVKFAEDHEADIFDSAERPLEGKRWWLKAEDPWQCLATCFELHAALKSPDPTAFESSIPVHQDGTCNGMQHYAALGGDVRGAKAVNLENGDRPADIYTRVVEIVNHVIDQDKAAGNKVALLISEPLSRKIVKQTVMTTVYGVTFIGARDQIAKQLIERTDVARDRVYDVSAYIAKVVLSCIGDLFSGAKDIQDWLTSSARLISRSIPPNRLEQAAKRHNSRSKDGLNLQRKEMMSSVIWTTPLNLPIVQPYRKPKAKQVMTALQSVYVTDPTQAMEVSAQKQASAFPPNFVHSLDATHMFLTALACDRAGISFASVHDSYWTHAATVEGMADLIRDAFISLHSQDLIGELRKEFLLRYGESYVLLKDARTLHQNVLKRRIEEDRRRAKVRAAMEKINTRSDDKKAASMSKDEQMIKEVVTAAQDVMEQGELKLAEPASEVDPDLSHSDQDSIVIEGVSEWEQTIKPGIKEIDGQVYVQFKYLLWEAPRRGLFDVTRIKESAYFFS</sequence>
<dbReference type="OrthoDB" id="276422at2759"/>
<evidence type="ECO:0000313" key="13">
    <source>
        <dbReference type="EMBL" id="ORX34359.1"/>
    </source>
</evidence>
<comment type="catalytic activity">
    <reaction evidence="9 10">
        <text>RNA(n) + a ribonucleoside 5'-triphosphate = RNA(n+1) + diphosphate</text>
        <dbReference type="Rhea" id="RHEA:21248"/>
        <dbReference type="Rhea" id="RHEA-COMP:14527"/>
        <dbReference type="Rhea" id="RHEA-COMP:17342"/>
        <dbReference type="ChEBI" id="CHEBI:33019"/>
        <dbReference type="ChEBI" id="CHEBI:61557"/>
        <dbReference type="ChEBI" id="CHEBI:140395"/>
        <dbReference type="EC" id="2.7.7.6"/>
    </reaction>
</comment>
<evidence type="ECO:0000256" key="9">
    <source>
        <dbReference type="ARBA" id="ARBA00048552"/>
    </source>
</evidence>
<dbReference type="STRING" id="4999.A0A1Y1U8I9"/>
<comment type="similarity">
    <text evidence="2 10">Belongs to the phage and mitochondrial RNA polymerase family.</text>
</comment>
<evidence type="ECO:0000256" key="4">
    <source>
        <dbReference type="ARBA" id="ARBA00022679"/>
    </source>
</evidence>
<dbReference type="InterPro" id="IPR046950">
    <property type="entry name" value="DNA-dir_Rpol_C_phage-type"/>
</dbReference>
<feature type="region of interest" description="Disordered" evidence="11">
    <location>
        <begin position="1"/>
        <end position="41"/>
    </location>
</feature>
<evidence type="ECO:0000256" key="10">
    <source>
        <dbReference type="RuleBase" id="RU003805"/>
    </source>
</evidence>
<dbReference type="InterPro" id="IPR029262">
    <property type="entry name" value="RPOL_N"/>
</dbReference>
<dbReference type="GO" id="GO:0034245">
    <property type="term" value="C:mitochondrial DNA-directed RNA polymerase complex"/>
    <property type="evidence" value="ECO:0007669"/>
    <property type="project" value="TreeGrafter"/>
</dbReference>
<dbReference type="RefSeq" id="XP_021868622.1">
    <property type="nucleotide sequence ID" value="XM_022016818.1"/>
</dbReference>
<evidence type="ECO:0000256" key="2">
    <source>
        <dbReference type="ARBA" id="ARBA00009493"/>
    </source>
</evidence>
<dbReference type="Pfam" id="PF14700">
    <property type="entry name" value="RPOL_N"/>
    <property type="match status" value="1"/>
</dbReference>